<keyword evidence="4 12" id="KW-0479">Metal-binding</keyword>
<evidence type="ECO:0000313" key="13">
    <source>
        <dbReference type="EMBL" id="PHK94293.1"/>
    </source>
</evidence>
<reference evidence="13 14" key="1">
    <citation type="submission" date="2017-10" db="EMBL/GenBank/DDBJ databases">
        <authorList>
            <person name="Banno H."/>
            <person name="Chua N.-H."/>
        </authorList>
    </citation>
    <scope>NUCLEOTIDE SEQUENCE [LARGE SCALE GENOMIC DNA]</scope>
    <source>
        <strain evidence="13 14">YW11</strain>
    </source>
</reference>
<dbReference type="Pfam" id="PF02628">
    <property type="entry name" value="COX15-CtaA"/>
    <property type="match status" value="1"/>
</dbReference>
<dbReference type="PANTHER" id="PTHR23289:SF2">
    <property type="entry name" value="CYTOCHROME C OXIDASE ASSEMBLY PROTEIN COX15 HOMOLOG"/>
    <property type="match status" value="1"/>
</dbReference>
<dbReference type="GO" id="GO:0005886">
    <property type="term" value="C:plasma membrane"/>
    <property type="evidence" value="ECO:0007669"/>
    <property type="project" value="UniProtKB-SubCell"/>
</dbReference>
<keyword evidence="9 12" id="KW-0472">Membrane</keyword>
<dbReference type="GO" id="GO:0120547">
    <property type="term" value="F:heme A synthase activity"/>
    <property type="evidence" value="ECO:0007669"/>
    <property type="project" value="UniProtKB-EC"/>
</dbReference>
<keyword evidence="8 12" id="KW-0350">Heme biosynthesis</keyword>
<dbReference type="RefSeq" id="WP_099096207.1">
    <property type="nucleotide sequence ID" value="NZ_PDNU01000028.1"/>
</dbReference>
<comment type="subcellular location">
    <subcellularLocation>
        <location evidence="12">Cell membrane</location>
        <topology evidence="12">Multi-pass membrane protein</topology>
    </subcellularLocation>
    <subcellularLocation>
        <location evidence="2">Membrane</location>
        <topology evidence="2">Multi-pass membrane protein</topology>
    </subcellularLocation>
</comment>
<keyword evidence="14" id="KW-1185">Reference proteome</keyword>
<feature type="transmembrane region" description="Helical" evidence="12">
    <location>
        <begin position="168"/>
        <end position="190"/>
    </location>
</feature>
<keyword evidence="6 12" id="KW-0560">Oxidoreductase</keyword>
<dbReference type="HAMAP" id="MF_01665">
    <property type="entry name" value="HemeA_synth_type2"/>
    <property type="match status" value="1"/>
</dbReference>
<protein>
    <recommendedName>
        <fullName evidence="12">Heme A synthase</fullName>
        <shortName evidence="12">HAS</shortName>
        <ecNumber evidence="12">1.17.99.9</ecNumber>
    </recommendedName>
    <alternativeName>
        <fullName evidence="12">Cytochrome aa3-controlling protein</fullName>
    </alternativeName>
</protein>
<comment type="subunit">
    <text evidence="12">Interacts with CtaB.</text>
</comment>
<comment type="pathway">
    <text evidence="10 12">Porphyrin-containing compound metabolism; heme A biosynthesis; heme A from heme O: step 1/1.</text>
</comment>
<evidence type="ECO:0000256" key="11">
    <source>
        <dbReference type="ARBA" id="ARBA00048044"/>
    </source>
</evidence>
<dbReference type="InterPro" id="IPR023754">
    <property type="entry name" value="HemeA_Synthase_type2"/>
</dbReference>
<proteinExistence type="inferred from homology"/>
<keyword evidence="7 12" id="KW-0408">Iron</keyword>
<gene>
    <name evidence="12" type="primary">ctaA</name>
    <name evidence="13" type="ORF">CR162_14275</name>
</gene>
<dbReference type="UniPathway" id="UPA00269">
    <property type="reaction ID" value="UER00713"/>
</dbReference>
<comment type="caution">
    <text evidence="13">The sequence shown here is derived from an EMBL/GenBank/DDBJ whole genome shotgun (WGS) entry which is preliminary data.</text>
</comment>
<evidence type="ECO:0000256" key="6">
    <source>
        <dbReference type="ARBA" id="ARBA00023002"/>
    </source>
</evidence>
<evidence type="ECO:0000256" key="10">
    <source>
        <dbReference type="ARBA" id="ARBA00044501"/>
    </source>
</evidence>
<feature type="transmembrane region" description="Helical" evidence="12">
    <location>
        <begin position="104"/>
        <end position="122"/>
    </location>
</feature>
<feature type="binding site" description="axial binding residue" evidence="12">
    <location>
        <position position="330"/>
    </location>
    <ligand>
        <name>heme</name>
        <dbReference type="ChEBI" id="CHEBI:30413"/>
    </ligand>
    <ligandPart>
        <name>Fe</name>
        <dbReference type="ChEBI" id="CHEBI:18248"/>
    </ligandPart>
</feature>
<sequence length="356" mass="38675">MPFDPHPPRSARQDDRRPIAWWLLGVAGLIWAMVALGGATRLTGSGLSIMEWAPLSGTLPPLSEAEWQRLYDLYRTIPQYELVNRGFGIEGFKRIFWLEWAHRLWGRLIGLAFLLPLVWFWVRGRIPAGLKPRLLLLFALGGLQGAVGWFMVASGFEADRTAVSPYRLVLHLGLALVLYGMVLWTALGLLRPERTGPRRPAGLRRLVHATAGLLVLAMLAGGFVAGLRAGLTYNTFPLMDGRLVPEGYAQLSPFWRNLTANIAAVQFNHRLLATLAGLAALAAAAWGARALPAGPARAALLALGAVVALQYALGVATLLMVVPVWLGTLHQTAAVGVLTAALVALHMLRPPRMPAR</sequence>
<comment type="function">
    <text evidence="12">Catalyzes the conversion of heme O to heme A by two successive hydroxylations of the methyl group at C8. The first hydroxylation forms heme I, the second hydroxylation results in an unstable dihydroxymethyl group, which spontaneously dehydrates, resulting in the formyl group of heme A.</text>
</comment>
<keyword evidence="3 12" id="KW-0812">Transmembrane</keyword>
<feature type="transmembrane region" description="Helical" evidence="12">
    <location>
        <begin position="134"/>
        <end position="156"/>
    </location>
</feature>
<evidence type="ECO:0000256" key="12">
    <source>
        <dbReference type="HAMAP-Rule" id="MF_01665"/>
    </source>
</evidence>
<accession>A0A2C7A9I0</accession>
<dbReference type="Proteomes" id="UP000223527">
    <property type="component" value="Unassembled WGS sequence"/>
</dbReference>
<evidence type="ECO:0000256" key="4">
    <source>
        <dbReference type="ARBA" id="ARBA00022723"/>
    </source>
</evidence>
<dbReference type="GO" id="GO:0006784">
    <property type="term" value="P:heme A biosynthetic process"/>
    <property type="evidence" value="ECO:0007669"/>
    <property type="project" value="UniProtKB-UniRule"/>
</dbReference>
<feature type="transmembrane region" description="Helical" evidence="12">
    <location>
        <begin position="271"/>
        <end position="288"/>
    </location>
</feature>
<dbReference type="PANTHER" id="PTHR23289">
    <property type="entry name" value="CYTOCHROME C OXIDASE ASSEMBLY PROTEIN COX15"/>
    <property type="match status" value="1"/>
</dbReference>
<evidence type="ECO:0000256" key="8">
    <source>
        <dbReference type="ARBA" id="ARBA00023133"/>
    </source>
</evidence>
<feature type="binding site" description="axial binding residue" evidence="12">
    <location>
        <position position="269"/>
    </location>
    <ligand>
        <name>heme</name>
        <dbReference type="ChEBI" id="CHEBI:30413"/>
    </ligand>
    <ligandPart>
        <name>Fe</name>
        <dbReference type="ChEBI" id="CHEBI:18248"/>
    </ligandPart>
</feature>
<name>A0A2C7A9I0_9PROT</name>
<evidence type="ECO:0000256" key="9">
    <source>
        <dbReference type="ARBA" id="ARBA00023136"/>
    </source>
</evidence>
<comment type="catalytic activity">
    <reaction evidence="11">
        <text>Fe(II)-heme o + 2 A + H2O = Fe(II)-heme a + 2 AH2</text>
        <dbReference type="Rhea" id="RHEA:63388"/>
        <dbReference type="ChEBI" id="CHEBI:13193"/>
        <dbReference type="ChEBI" id="CHEBI:15377"/>
        <dbReference type="ChEBI" id="CHEBI:17499"/>
        <dbReference type="ChEBI" id="CHEBI:60530"/>
        <dbReference type="ChEBI" id="CHEBI:61715"/>
        <dbReference type="EC" id="1.17.99.9"/>
    </reaction>
    <physiologicalReaction direction="left-to-right" evidence="11">
        <dbReference type="Rhea" id="RHEA:63389"/>
    </physiologicalReaction>
</comment>
<dbReference type="InterPro" id="IPR003780">
    <property type="entry name" value="COX15/CtaA_fam"/>
</dbReference>
<dbReference type="OrthoDB" id="9793156at2"/>
<keyword evidence="5 12" id="KW-1133">Transmembrane helix</keyword>
<comment type="similarity">
    <text evidence="12">Belongs to the COX15/CtaA family. Type 2 subfamily.</text>
</comment>
<feature type="transmembrane region" description="Helical" evidence="12">
    <location>
        <begin position="211"/>
        <end position="231"/>
    </location>
</feature>
<dbReference type="EC" id="1.17.99.9" evidence="12"/>
<evidence type="ECO:0000256" key="7">
    <source>
        <dbReference type="ARBA" id="ARBA00023004"/>
    </source>
</evidence>
<feature type="transmembrane region" description="Helical" evidence="12">
    <location>
        <begin position="21"/>
        <end position="40"/>
    </location>
</feature>
<evidence type="ECO:0000256" key="3">
    <source>
        <dbReference type="ARBA" id="ARBA00022692"/>
    </source>
</evidence>
<organism evidence="13 14">
    <name type="scientific">Teichococcus rhizosphaerae</name>
    <dbReference type="NCBI Taxonomy" id="1335062"/>
    <lineage>
        <taxon>Bacteria</taxon>
        <taxon>Pseudomonadati</taxon>
        <taxon>Pseudomonadota</taxon>
        <taxon>Alphaproteobacteria</taxon>
        <taxon>Acetobacterales</taxon>
        <taxon>Roseomonadaceae</taxon>
        <taxon>Roseomonas</taxon>
    </lineage>
</organism>
<feature type="transmembrane region" description="Helical" evidence="12">
    <location>
        <begin position="328"/>
        <end position="348"/>
    </location>
</feature>
<evidence type="ECO:0000256" key="5">
    <source>
        <dbReference type="ARBA" id="ARBA00022989"/>
    </source>
</evidence>
<keyword evidence="12" id="KW-1003">Cell membrane</keyword>
<dbReference type="GO" id="GO:0016653">
    <property type="term" value="F:oxidoreductase activity, acting on NAD(P)H, heme protein as acceptor"/>
    <property type="evidence" value="ECO:0007669"/>
    <property type="project" value="TreeGrafter"/>
</dbReference>
<dbReference type="EMBL" id="PDNU01000028">
    <property type="protein sequence ID" value="PHK94293.1"/>
    <property type="molecule type" value="Genomic_DNA"/>
</dbReference>
<evidence type="ECO:0000256" key="2">
    <source>
        <dbReference type="ARBA" id="ARBA00004141"/>
    </source>
</evidence>
<dbReference type="GO" id="GO:0046872">
    <property type="term" value="F:metal ion binding"/>
    <property type="evidence" value="ECO:0007669"/>
    <property type="project" value="UniProtKB-KW"/>
</dbReference>
<feature type="transmembrane region" description="Helical" evidence="12">
    <location>
        <begin position="300"/>
        <end position="322"/>
    </location>
</feature>
<comment type="cofactor">
    <cofactor evidence="1 12">
        <name>heme b</name>
        <dbReference type="ChEBI" id="CHEBI:60344"/>
    </cofactor>
</comment>
<evidence type="ECO:0000313" key="14">
    <source>
        <dbReference type="Proteomes" id="UP000223527"/>
    </source>
</evidence>
<dbReference type="AlphaFoldDB" id="A0A2C7A9I0"/>
<evidence type="ECO:0000256" key="1">
    <source>
        <dbReference type="ARBA" id="ARBA00001970"/>
    </source>
</evidence>